<sequence length="289" mass="32228">RGQGNYQSVRLGASDLKKTKLKGRSLSFRRKGWHAAPDSLCSMEYGDEASDLEELRGHELELPSSEVRESLTSTAYEILRRSTILGDNTGHKVAVGIVDLEPVFEHDTVPKRSPHAFVKVIAKNTSQYALLPGPSNVFFDNNFVAKTSMKSVSPSEEFTCSLGVDPSVRVAYRPIHKYRETGGIISKTTTTTYRQVIEVKNTRQDAIKITVHEQLPLSSEEKIKVHLLEPSIKDKNDKTNKPVRMDKNNNIVWLLEVASCSSQDLVLKYTVDHPSGEEIEFTETAAAQA</sequence>
<dbReference type="PANTHER" id="PTHR31005">
    <property type="entry name" value="DUF4139 DOMAIN-CONTAINING PROTEIN"/>
    <property type="match status" value="1"/>
</dbReference>
<dbReference type="Proteomes" id="UP000694865">
    <property type="component" value="Unplaced"/>
</dbReference>
<evidence type="ECO:0000313" key="2">
    <source>
        <dbReference type="Proteomes" id="UP000694865"/>
    </source>
</evidence>
<dbReference type="PANTHER" id="PTHR31005:SF8">
    <property type="entry name" value="DUF4139 DOMAIN-CONTAINING PROTEIN"/>
    <property type="match status" value="1"/>
</dbReference>
<dbReference type="NCBIfam" id="TIGR02231">
    <property type="entry name" value="mucoidy inhibitor MuiA family protein"/>
    <property type="match status" value="1"/>
</dbReference>
<accession>A0ABM0M7R7</accession>
<evidence type="ECO:0000259" key="1">
    <source>
        <dbReference type="Pfam" id="PF13598"/>
    </source>
</evidence>
<dbReference type="RefSeq" id="XP_006816058.1">
    <property type="nucleotide sequence ID" value="XM_006815995.1"/>
</dbReference>
<dbReference type="Pfam" id="PF13598">
    <property type="entry name" value="DUF4139"/>
    <property type="match status" value="1"/>
</dbReference>
<keyword evidence="2" id="KW-1185">Reference proteome</keyword>
<proteinExistence type="predicted"/>
<dbReference type="GeneID" id="102800475"/>
<organism evidence="2 3">
    <name type="scientific">Saccoglossus kowalevskii</name>
    <name type="common">Acorn worm</name>
    <dbReference type="NCBI Taxonomy" id="10224"/>
    <lineage>
        <taxon>Eukaryota</taxon>
        <taxon>Metazoa</taxon>
        <taxon>Hemichordata</taxon>
        <taxon>Enteropneusta</taxon>
        <taxon>Harrimaniidae</taxon>
        <taxon>Saccoglossus</taxon>
    </lineage>
</organism>
<evidence type="ECO:0000313" key="3">
    <source>
        <dbReference type="RefSeq" id="XP_006816058.1"/>
    </source>
</evidence>
<name>A0ABM0M7R7_SACKO</name>
<reference evidence="3" key="1">
    <citation type="submission" date="2025-08" db="UniProtKB">
        <authorList>
            <consortium name="RefSeq"/>
        </authorList>
    </citation>
    <scope>IDENTIFICATION</scope>
    <source>
        <tissue evidence="3">Testes</tissue>
    </source>
</reference>
<dbReference type="InterPro" id="IPR037291">
    <property type="entry name" value="DUF4139"/>
</dbReference>
<dbReference type="InterPro" id="IPR011935">
    <property type="entry name" value="CHP02231"/>
</dbReference>
<feature type="non-terminal residue" evidence="3">
    <location>
        <position position="1"/>
    </location>
</feature>
<feature type="domain" description="DUF4139" evidence="1">
    <location>
        <begin position="49"/>
        <end position="274"/>
    </location>
</feature>
<gene>
    <name evidence="3" type="primary">LOC102800475</name>
</gene>
<protein>
    <submittedName>
        <fullName evidence="3">Protein F37C4.5-like</fullName>
    </submittedName>
</protein>